<keyword evidence="1" id="KW-0812">Transmembrane</keyword>
<name>A0A8I0AB42_9CLOT</name>
<protein>
    <recommendedName>
        <fullName evidence="4">YbbR-like domain-containing protein</fullName>
    </recommendedName>
</protein>
<dbReference type="InterPro" id="IPR012505">
    <property type="entry name" value="YbbR"/>
</dbReference>
<dbReference type="EMBL" id="JACOOQ010000015">
    <property type="protein sequence ID" value="MBC5640686.1"/>
    <property type="molecule type" value="Genomic_DNA"/>
</dbReference>
<dbReference type="RefSeq" id="WP_186835317.1">
    <property type="nucleotide sequence ID" value="NZ_JACOOQ010000015.1"/>
</dbReference>
<evidence type="ECO:0000256" key="1">
    <source>
        <dbReference type="SAM" id="Phobius"/>
    </source>
</evidence>
<accession>A0A8I0AB42</accession>
<reference evidence="2" key="1">
    <citation type="submission" date="2020-08" db="EMBL/GenBank/DDBJ databases">
        <title>Genome public.</title>
        <authorList>
            <person name="Liu C."/>
            <person name="Sun Q."/>
        </authorList>
    </citation>
    <scope>NUCLEOTIDE SEQUENCE</scope>
    <source>
        <strain evidence="2">NSJ-42</strain>
    </source>
</reference>
<proteinExistence type="predicted"/>
<dbReference type="InterPro" id="IPR053154">
    <property type="entry name" value="c-di-AMP_regulator"/>
</dbReference>
<dbReference type="PANTHER" id="PTHR37804:SF1">
    <property type="entry name" value="CDAA REGULATORY PROTEIN CDAR"/>
    <property type="match status" value="1"/>
</dbReference>
<dbReference type="Proteomes" id="UP000662088">
    <property type="component" value="Unassembled WGS sequence"/>
</dbReference>
<dbReference type="PANTHER" id="PTHR37804">
    <property type="entry name" value="CDAA REGULATORY PROTEIN CDAR"/>
    <property type="match status" value="1"/>
</dbReference>
<gene>
    <name evidence="2" type="ORF">H8R92_09690</name>
</gene>
<keyword evidence="1" id="KW-1133">Transmembrane helix</keyword>
<sequence length="431" mass="47243">MDNRKTKQKIIVQIVSLFISIGLWLYVTNTENPIRTVEVSKVPVQLLNANDLSKQGMALVPNQSIYVDLKVEGYSQDVYKLNKDNFSIKIDLAEYALKLGDNSIPITIVDTPSNVTVKNTSNLVVTVKIEEIIEKDFKVESRIDVAAKANYYVAQPQINPETVTVSGPKSLVSQVKGVVVLGQEDNVFEDIVKNYEVVAIGDSGYTVEGVKLSTERVQVIIKVNPGKSVPIKVGTIGNAGYNINIASMELSQNYVEITGPQYILDSISEIYTEAIDLSRITKNSNMKVDLIFPDGIEKASISYVTVSIEVEEAKESQENEVTREFEVKYTTSGLASDFNMTASSDKVKIVLKGSKNKLDSINIENIVASIDLSSITDTGQYTETPAVNITGDAEGVEIISVESIIINVTKEENSEGVFNETTTNEESTLAQ</sequence>
<dbReference type="Pfam" id="PF07949">
    <property type="entry name" value="YbbR"/>
    <property type="match status" value="1"/>
</dbReference>
<keyword evidence="1" id="KW-0472">Membrane</keyword>
<organism evidence="2 3">
    <name type="scientific">Clostridium lentum</name>
    <dbReference type="NCBI Taxonomy" id="2763037"/>
    <lineage>
        <taxon>Bacteria</taxon>
        <taxon>Bacillati</taxon>
        <taxon>Bacillota</taxon>
        <taxon>Clostridia</taxon>
        <taxon>Eubacteriales</taxon>
        <taxon>Clostridiaceae</taxon>
        <taxon>Clostridium</taxon>
    </lineage>
</organism>
<evidence type="ECO:0008006" key="4">
    <source>
        <dbReference type="Google" id="ProtNLM"/>
    </source>
</evidence>
<evidence type="ECO:0000313" key="2">
    <source>
        <dbReference type="EMBL" id="MBC5640686.1"/>
    </source>
</evidence>
<dbReference type="AlphaFoldDB" id="A0A8I0AB42"/>
<feature type="transmembrane region" description="Helical" evidence="1">
    <location>
        <begin position="10"/>
        <end position="27"/>
    </location>
</feature>
<keyword evidence="3" id="KW-1185">Reference proteome</keyword>
<evidence type="ECO:0000313" key="3">
    <source>
        <dbReference type="Proteomes" id="UP000662088"/>
    </source>
</evidence>
<dbReference type="Gene3D" id="2.170.120.30">
    <property type="match status" value="2"/>
</dbReference>
<comment type="caution">
    <text evidence="2">The sequence shown here is derived from an EMBL/GenBank/DDBJ whole genome shotgun (WGS) entry which is preliminary data.</text>
</comment>
<dbReference type="Gene3D" id="2.170.120.40">
    <property type="entry name" value="YbbR-like domain"/>
    <property type="match status" value="2"/>
</dbReference>